<keyword evidence="1" id="KW-0472">Membrane</keyword>
<keyword evidence="1" id="KW-1133">Transmembrane helix</keyword>
<organism evidence="2 3">
    <name type="scientific">Candidatus Fimimonas gallinarum</name>
    <dbReference type="NCBI Taxonomy" id="2840821"/>
    <lineage>
        <taxon>Bacteria</taxon>
        <taxon>Pseudomonadati</taxon>
        <taxon>Myxococcota</taxon>
        <taxon>Myxococcia</taxon>
        <taxon>Myxococcales</taxon>
        <taxon>Cystobacterineae</taxon>
        <taxon>Myxococcaceae</taxon>
        <taxon>Myxococcaceae incertae sedis</taxon>
        <taxon>Candidatus Fimimonas</taxon>
    </lineage>
</organism>
<accession>A0A9D1E4C2</accession>
<sequence>MKFFKIVKKPDPEKEKEFKENMQSENLEKHDRFAMFVSAFLVIILPCLLILCGICFVAMLLFGAI</sequence>
<evidence type="ECO:0000313" key="3">
    <source>
        <dbReference type="Proteomes" id="UP000824200"/>
    </source>
</evidence>
<proteinExistence type="predicted"/>
<name>A0A9D1E4C2_9BACT</name>
<protein>
    <submittedName>
        <fullName evidence="2">Uncharacterized protein</fullName>
    </submittedName>
</protein>
<dbReference type="EMBL" id="DVHL01000027">
    <property type="protein sequence ID" value="HIR65882.1"/>
    <property type="molecule type" value="Genomic_DNA"/>
</dbReference>
<dbReference type="AlphaFoldDB" id="A0A9D1E4C2"/>
<keyword evidence="1" id="KW-0812">Transmembrane</keyword>
<comment type="caution">
    <text evidence="2">The sequence shown here is derived from an EMBL/GenBank/DDBJ whole genome shotgun (WGS) entry which is preliminary data.</text>
</comment>
<reference evidence="2" key="2">
    <citation type="journal article" date="2021" name="PeerJ">
        <title>Extensive microbial diversity within the chicken gut microbiome revealed by metagenomics and culture.</title>
        <authorList>
            <person name="Gilroy R."/>
            <person name="Ravi A."/>
            <person name="Getino M."/>
            <person name="Pursley I."/>
            <person name="Horton D.L."/>
            <person name="Alikhan N.F."/>
            <person name="Baker D."/>
            <person name="Gharbi K."/>
            <person name="Hall N."/>
            <person name="Watson M."/>
            <person name="Adriaenssens E.M."/>
            <person name="Foster-Nyarko E."/>
            <person name="Jarju S."/>
            <person name="Secka A."/>
            <person name="Antonio M."/>
            <person name="Oren A."/>
            <person name="Chaudhuri R.R."/>
            <person name="La Ragione R."/>
            <person name="Hildebrand F."/>
            <person name="Pallen M.J."/>
        </authorList>
    </citation>
    <scope>NUCLEOTIDE SEQUENCE</scope>
    <source>
        <strain evidence="2">CHK121-14286</strain>
    </source>
</reference>
<dbReference type="Proteomes" id="UP000824200">
    <property type="component" value="Unassembled WGS sequence"/>
</dbReference>
<evidence type="ECO:0000313" key="2">
    <source>
        <dbReference type="EMBL" id="HIR65882.1"/>
    </source>
</evidence>
<evidence type="ECO:0000256" key="1">
    <source>
        <dbReference type="SAM" id="Phobius"/>
    </source>
</evidence>
<feature type="transmembrane region" description="Helical" evidence="1">
    <location>
        <begin position="33"/>
        <end position="62"/>
    </location>
</feature>
<reference evidence="2" key="1">
    <citation type="submission" date="2020-10" db="EMBL/GenBank/DDBJ databases">
        <authorList>
            <person name="Gilroy R."/>
        </authorList>
    </citation>
    <scope>NUCLEOTIDE SEQUENCE</scope>
    <source>
        <strain evidence="2">CHK121-14286</strain>
    </source>
</reference>
<gene>
    <name evidence="2" type="ORF">IAC95_03240</name>
</gene>